<dbReference type="PANTHER" id="PTHR33121:SF70">
    <property type="entry name" value="SIGNALING PROTEIN YKOW"/>
    <property type="match status" value="1"/>
</dbReference>
<dbReference type="SUPFAM" id="SSF141868">
    <property type="entry name" value="EAL domain-like"/>
    <property type="match status" value="1"/>
</dbReference>
<dbReference type="SMART" id="SM00052">
    <property type="entry name" value="EAL"/>
    <property type="match status" value="1"/>
</dbReference>
<dbReference type="RefSeq" id="WP_125549619.1">
    <property type="nucleotide sequence ID" value="NZ_JBGQPK010000028.1"/>
</dbReference>
<keyword evidence="3" id="KW-1185">Reference proteome</keyword>
<comment type="caution">
    <text evidence="2">The sequence shown here is derived from an EMBL/GenBank/DDBJ whole genome shotgun (WGS) entry which is preliminary data.</text>
</comment>
<reference evidence="2 3" key="1">
    <citation type="submission" date="2024-08" db="EMBL/GenBank/DDBJ databases">
        <authorList>
            <person name="Arias E."/>
        </authorList>
    </citation>
    <scope>NUCLEOTIDE SEQUENCE [LARGE SCALE GENOMIC DNA]</scope>
    <source>
        <strain evidence="2 3">FAM 25317</strain>
    </source>
</reference>
<evidence type="ECO:0000259" key="1">
    <source>
        <dbReference type="PROSITE" id="PS50883"/>
    </source>
</evidence>
<dbReference type="Proteomes" id="UP001625389">
    <property type="component" value="Unassembled WGS sequence"/>
</dbReference>
<dbReference type="InterPro" id="IPR035919">
    <property type="entry name" value="EAL_sf"/>
</dbReference>
<dbReference type="CDD" id="cd01948">
    <property type="entry name" value="EAL"/>
    <property type="match status" value="1"/>
</dbReference>
<organism evidence="2 3">
    <name type="scientific">Loigolactobacillus zhaoyuanensis</name>
    <dbReference type="NCBI Taxonomy" id="2486017"/>
    <lineage>
        <taxon>Bacteria</taxon>
        <taxon>Bacillati</taxon>
        <taxon>Bacillota</taxon>
        <taxon>Bacilli</taxon>
        <taxon>Lactobacillales</taxon>
        <taxon>Lactobacillaceae</taxon>
        <taxon>Loigolactobacillus</taxon>
    </lineage>
</organism>
<sequence>MYKYFVQPILNKHNQTLISYELLLKEKTAVGWRAPASFAAISPTIIATLLLETTSQLELKIGSVAVNLNRTQMINPKVVSALLAAQDQLRPVRLKIEVTEEVTAADITNKQLIPVLRQFSDHGMEISLDDVGSGRNLLAQITQLIPYAHEIKFALQNFDSTIHDPLMQAQVIFWRNFADRYKLRFILEGIENADDDELVDHMNIDLRQGYYYGKPHPVAC</sequence>
<evidence type="ECO:0000313" key="3">
    <source>
        <dbReference type="Proteomes" id="UP001625389"/>
    </source>
</evidence>
<protein>
    <submittedName>
        <fullName evidence="2">EAL domain-containing protein</fullName>
    </submittedName>
</protein>
<dbReference type="EMBL" id="JBGQPK010000028">
    <property type="protein sequence ID" value="MFL2029511.1"/>
    <property type="molecule type" value="Genomic_DNA"/>
</dbReference>
<feature type="domain" description="EAL" evidence="1">
    <location>
        <begin position="1"/>
        <end position="220"/>
    </location>
</feature>
<dbReference type="Pfam" id="PF00563">
    <property type="entry name" value="EAL"/>
    <property type="match status" value="1"/>
</dbReference>
<dbReference type="PANTHER" id="PTHR33121">
    <property type="entry name" value="CYCLIC DI-GMP PHOSPHODIESTERASE PDEF"/>
    <property type="match status" value="1"/>
</dbReference>
<proteinExistence type="predicted"/>
<dbReference type="InterPro" id="IPR050706">
    <property type="entry name" value="Cyclic-di-GMP_PDE-like"/>
</dbReference>
<gene>
    <name evidence="2" type="ORF">ACEN34_07775</name>
</gene>
<accession>A0ABW8UDC7</accession>
<name>A0ABW8UDC7_9LACO</name>
<dbReference type="InterPro" id="IPR001633">
    <property type="entry name" value="EAL_dom"/>
</dbReference>
<dbReference type="PROSITE" id="PS50883">
    <property type="entry name" value="EAL"/>
    <property type="match status" value="1"/>
</dbReference>
<dbReference type="Gene3D" id="3.20.20.450">
    <property type="entry name" value="EAL domain"/>
    <property type="match status" value="1"/>
</dbReference>
<evidence type="ECO:0000313" key="2">
    <source>
        <dbReference type="EMBL" id="MFL2029511.1"/>
    </source>
</evidence>